<feature type="transmembrane region" description="Helical" evidence="1">
    <location>
        <begin position="6"/>
        <end position="24"/>
    </location>
</feature>
<dbReference type="EMBL" id="ML976735">
    <property type="protein sequence ID" value="KAF1967220.1"/>
    <property type="molecule type" value="Genomic_DNA"/>
</dbReference>
<dbReference type="AlphaFoldDB" id="A0A6A5US65"/>
<evidence type="ECO:0000313" key="3">
    <source>
        <dbReference type="Proteomes" id="UP000800036"/>
    </source>
</evidence>
<evidence type="ECO:0000313" key="2">
    <source>
        <dbReference type="EMBL" id="KAF1967220.1"/>
    </source>
</evidence>
<dbReference type="OrthoDB" id="4582561at2759"/>
<feature type="transmembrane region" description="Helical" evidence="1">
    <location>
        <begin position="179"/>
        <end position="201"/>
    </location>
</feature>
<name>A0A6A5US65_9PLEO</name>
<keyword evidence="1" id="KW-0812">Transmembrane</keyword>
<keyword evidence="1" id="KW-0472">Membrane</keyword>
<feature type="transmembrane region" description="Helical" evidence="1">
    <location>
        <begin position="118"/>
        <end position="137"/>
    </location>
</feature>
<proteinExistence type="predicted"/>
<gene>
    <name evidence="2" type="ORF">BU23DRAFT_573394</name>
</gene>
<keyword evidence="3" id="KW-1185">Reference proteome</keyword>
<accession>A0A6A5US65</accession>
<feature type="transmembrane region" description="Helical" evidence="1">
    <location>
        <begin position="230"/>
        <end position="254"/>
    </location>
</feature>
<keyword evidence="1" id="KW-1133">Transmembrane helix</keyword>
<organism evidence="2 3">
    <name type="scientific">Bimuria novae-zelandiae CBS 107.79</name>
    <dbReference type="NCBI Taxonomy" id="1447943"/>
    <lineage>
        <taxon>Eukaryota</taxon>
        <taxon>Fungi</taxon>
        <taxon>Dikarya</taxon>
        <taxon>Ascomycota</taxon>
        <taxon>Pezizomycotina</taxon>
        <taxon>Dothideomycetes</taxon>
        <taxon>Pleosporomycetidae</taxon>
        <taxon>Pleosporales</taxon>
        <taxon>Massarineae</taxon>
        <taxon>Didymosphaeriaceae</taxon>
        <taxon>Bimuria</taxon>
    </lineage>
</organism>
<sequence>MATGYVIEITIYVAVVAAFAWLHISQNPKQQVAKLLLANATKTFFDSALFYTFSIQLASTITLAQANFGVTADGMEAITMKIAWTVSTMTLLPLLKPAIFVDTGLPSAKSRAREGERFLLFVLCWMVSYFPFFSQMAGTFGRSQIGDNAGAVISSIDWNKIYDACFSGVETLSEQDQNAMLGFGITSWLVIIVIVVSWMIISSLKEQLEKVTKIVKDGPIGKHTDRVRTIFSWSLLNFVVLLLLLGQLWTFFRLQRFQRGMVLAAGRDPADNHWSFGQIVSVVLFMPVLVEVMFLWKRRSLYVSINDSL</sequence>
<dbReference type="Proteomes" id="UP000800036">
    <property type="component" value="Unassembled WGS sequence"/>
</dbReference>
<reference evidence="2" key="1">
    <citation type="journal article" date="2020" name="Stud. Mycol.">
        <title>101 Dothideomycetes genomes: a test case for predicting lifestyles and emergence of pathogens.</title>
        <authorList>
            <person name="Haridas S."/>
            <person name="Albert R."/>
            <person name="Binder M."/>
            <person name="Bloem J."/>
            <person name="Labutti K."/>
            <person name="Salamov A."/>
            <person name="Andreopoulos B."/>
            <person name="Baker S."/>
            <person name="Barry K."/>
            <person name="Bills G."/>
            <person name="Bluhm B."/>
            <person name="Cannon C."/>
            <person name="Castanera R."/>
            <person name="Culley D."/>
            <person name="Daum C."/>
            <person name="Ezra D."/>
            <person name="Gonzalez J."/>
            <person name="Henrissat B."/>
            <person name="Kuo A."/>
            <person name="Liang C."/>
            <person name="Lipzen A."/>
            <person name="Lutzoni F."/>
            <person name="Magnuson J."/>
            <person name="Mondo S."/>
            <person name="Nolan M."/>
            <person name="Ohm R."/>
            <person name="Pangilinan J."/>
            <person name="Park H.-J."/>
            <person name="Ramirez L."/>
            <person name="Alfaro M."/>
            <person name="Sun H."/>
            <person name="Tritt A."/>
            <person name="Yoshinaga Y."/>
            <person name="Zwiers L.-H."/>
            <person name="Turgeon B."/>
            <person name="Goodwin S."/>
            <person name="Spatafora J."/>
            <person name="Crous P."/>
            <person name="Grigoriev I."/>
        </authorList>
    </citation>
    <scope>NUCLEOTIDE SEQUENCE</scope>
    <source>
        <strain evidence="2">CBS 107.79</strain>
    </source>
</reference>
<feature type="transmembrane region" description="Helical" evidence="1">
    <location>
        <begin position="274"/>
        <end position="296"/>
    </location>
</feature>
<evidence type="ECO:0000256" key="1">
    <source>
        <dbReference type="SAM" id="Phobius"/>
    </source>
</evidence>
<protein>
    <submittedName>
        <fullName evidence="2">Uncharacterized protein</fullName>
    </submittedName>
</protein>